<dbReference type="SUPFAM" id="SSF51419">
    <property type="entry name" value="PLP-binding barrel"/>
    <property type="match status" value="1"/>
</dbReference>
<dbReference type="CDD" id="cd00622">
    <property type="entry name" value="PLPDE_III_ODC"/>
    <property type="match status" value="1"/>
</dbReference>
<dbReference type="InterPro" id="IPR022653">
    <property type="entry name" value="De-COase2_pyr-phos_BS"/>
</dbReference>
<reference evidence="12 13" key="1">
    <citation type="journal article" date="2014" name="Int. J. Syst. Evol. Microbiol.">
        <title>Complete genome sequence of Corynebacterium casei LMG S-19264T (=DSM 44701T), isolated from a smear-ripened cheese.</title>
        <authorList>
            <consortium name="US DOE Joint Genome Institute (JGI-PGF)"/>
            <person name="Walter F."/>
            <person name="Albersmeier A."/>
            <person name="Kalinowski J."/>
            <person name="Ruckert C."/>
        </authorList>
    </citation>
    <scope>NUCLEOTIDE SEQUENCE [LARGE SCALE GENOMIC DNA]</scope>
    <source>
        <strain evidence="12 13">KCTC 23968</strain>
    </source>
</reference>
<name>A0A918NEW3_9PROT</name>
<evidence type="ECO:0000259" key="11">
    <source>
        <dbReference type="Pfam" id="PF02784"/>
    </source>
</evidence>
<keyword evidence="4" id="KW-0456">Lyase</keyword>
<dbReference type="Pfam" id="PF02784">
    <property type="entry name" value="Orn_Arg_deC_N"/>
    <property type="match status" value="1"/>
</dbReference>
<dbReference type="PANTHER" id="PTHR11482:SF6">
    <property type="entry name" value="ORNITHINE DECARBOXYLASE 1-RELATED"/>
    <property type="match status" value="1"/>
</dbReference>
<dbReference type="FunFam" id="3.20.20.10:FF:000008">
    <property type="entry name" value="Ornithine decarboxylase"/>
    <property type="match status" value="1"/>
</dbReference>
<dbReference type="InterPro" id="IPR022644">
    <property type="entry name" value="De-COase2_N"/>
</dbReference>
<sequence>MLNTYLAASTAPSVEQPTQLQPYGLPTYVTASDAIADFRGDDQIYVLYPRKIERAARTFVSGFPGEVMYAVKANPHPSLLKILWDEGVRDFDVASIREIELVRDLLPAAKLFLMHPIKSRATIARAYELGVRDFSFDHADEVQKILDSTEDATDLSLHLRLALPKGDAVMPLSGKFGADYDTAVSLLISARAVAAKLGICFHVGSQCLAINNYDRAIAFARRVVDAAGVKVDSIDVGGGFPVAYPEMPIPPMSDYFDAIGQSVKAHGFDAIAVYGEPGRALCAEGGSTLTRVELRKGSDLYLNDGTYGSLFDAGQFGWKFPVKLLRNRPPAPCANTIGFRFFGPTCDSSDTMIGPFHLPADTCEGDWIEVGHLGAYGQALATQFNGFHSQHTVILLDD</sequence>
<comment type="cofactor">
    <cofactor evidence="1 8">
        <name>pyridoxal 5'-phosphate</name>
        <dbReference type="ChEBI" id="CHEBI:597326"/>
    </cofactor>
</comment>
<dbReference type="GO" id="GO:0004586">
    <property type="term" value="F:ornithine decarboxylase activity"/>
    <property type="evidence" value="ECO:0007669"/>
    <property type="project" value="UniProtKB-EC"/>
</dbReference>
<proteinExistence type="inferred from homology"/>
<evidence type="ECO:0000256" key="5">
    <source>
        <dbReference type="ARBA" id="ARBA00034115"/>
    </source>
</evidence>
<evidence type="ECO:0000259" key="10">
    <source>
        <dbReference type="Pfam" id="PF00278"/>
    </source>
</evidence>
<dbReference type="Pfam" id="PF00278">
    <property type="entry name" value="Orn_DAP_Arg_deC"/>
    <property type="match status" value="1"/>
</dbReference>
<dbReference type="InterPro" id="IPR000183">
    <property type="entry name" value="Orn/DAP/Arg_de-COase"/>
</dbReference>
<dbReference type="PANTHER" id="PTHR11482">
    <property type="entry name" value="ARGININE/DIAMINOPIMELATE/ORNITHINE DECARBOXYLASE"/>
    <property type="match status" value="1"/>
</dbReference>
<dbReference type="EC" id="4.1.1.17" evidence="6"/>
<dbReference type="RefSeq" id="WP_189582147.1">
    <property type="nucleotide sequence ID" value="NZ_BMYV01000001.1"/>
</dbReference>
<comment type="caution">
    <text evidence="12">The sequence shown here is derived from an EMBL/GenBank/DDBJ whole genome shotgun (WGS) entry which is preliminary data.</text>
</comment>
<dbReference type="AlphaFoldDB" id="A0A918NEW3"/>
<dbReference type="InterPro" id="IPR009006">
    <property type="entry name" value="Ala_racemase/Decarboxylase_C"/>
</dbReference>
<evidence type="ECO:0000256" key="2">
    <source>
        <dbReference type="ARBA" id="ARBA00008872"/>
    </source>
</evidence>
<comment type="catalytic activity">
    <reaction evidence="7">
        <text>L-ornithine + H(+) = putrescine + CO2</text>
        <dbReference type="Rhea" id="RHEA:22964"/>
        <dbReference type="ChEBI" id="CHEBI:15378"/>
        <dbReference type="ChEBI" id="CHEBI:16526"/>
        <dbReference type="ChEBI" id="CHEBI:46911"/>
        <dbReference type="ChEBI" id="CHEBI:326268"/>
        <dbReference type="EC" id="4.1.1.17"/>
    </reaction>
</comment>
<gene>
    <name evidence="12" type="ORF">GCM10011309_09980</name>
</gene>
<dbReference type="InterPro" id="IPR002433">
    <property type="entry name" value="Orn_de-COase"/>
</dbReference>
<evidence type="ECO:0000313" key="13">
    <source>
        <dbReference type="Proteomes" id="UP000600865"/>
    </source>
</evidence>
<evidence type="ECO:0000256" key="8">
    <source>
        <dbReference type="PIRSR" id="PIRSR600183-50"/>
    </source>
</evidence>
<dbReference type="SUPFAM" id="SSF50621">
    <property type="entry name" value="Alanine racemase C-terminal domain-like"/>
    <property type="match status" value="1"/>
</dbReference>
<feature type="modified residue" description="N6-(pyridoxal phosphate)lysine" evidence="8">
    <location>
        <position position="72"/>
    </location>
</feature>
<protein>
    <recommendedName>
        <fullName evidence="6">ornithine decarboxylase</fullName>
        <ecNumber evidence="6">4.1.1.17</ecNumber>
    </recommendedName>
</protein>
<evidence type="ECO:0000313" key="12">
    <source>
        <dbReference type="EMBL" id="GGX62041.1"/>
    </source>
</evidence>
<evidence type="ECO:0000256" key="4">
    <source>
        <dbReference type="ARBA" id="ARBA00023239"/>
    </source>
</evidence>
<comment type="pathway">
    <text evidence="5">Amine and polyamine biosynthesis; putrescine biosynthesis via L-ornithine pathway; putrescine from L-ornithine: step 1/1.</text>
</comment>
<dbReference type="Gene3D" id="2.40.37.10">
    <property type="entry name" value="Lyase, Ornithine Decarboxylase, Chain A, domain 1"/>
    <property type="match status" value="1"/>
</dbReference>
<organism evidence="12 13">
    <name type="scientific">Litorimonas cladophorae</name>
    <dbReference type="NCBI Taxonomy" id="1220491"/>
    <lineage>
        <taxon>Bacteria</taxon>
        <taxon>Pseudomonadati</taxon>
        <taxon>Pseudomonadota</taxon>
        <taxon>Alphaproteobacteria</taxon>
        <taxon>Maricaulales</taxon>
        <taxon>Robiginitomaculaceae</taxon>
    </lineage>
</organism>
<feature type="domain" description="Orn/DAP/Arg decarboxylase 2 N-terminal" evidence="11">
    <location>
        <begin position="51"/>
        <end position="283"/>
    </location>
</feature>
<accession>A0A918NEW3</accession>
<evidence type="ECO:0000256" key="6">
    <source>
        <dbReference type="ARBA" id="ARBA00034138"/>
    </source>
</evidence>
<dbReference type="PROSITE" id="PS00878">
    <property type="entry name" value="ODR_DC_2_1"/>
    <property type="match status" value="1"/>
</dbReference>
<comment type="similarity">
    <text evidence="2 9">Belongs to the Orn/Lys/Arg decarboxylase class-II family.</text>
</comment>
<dbReference type="GO" id="GO:0033387">
    <property type="term" value="P:putrescine biosynthetic process from arginine, via ornithine"/>
    <property type="evidence" value="ECO:0007669"/>
    <property type="project" value="TreeGrafter"/>
</dbReference>
<keyword evidence="13" id="KW-1185">Reference proteome</keyword>
<dbReference type="Gene3D" id="3.20.20.10">
    <property type="entry name" value="Alanine racemase"/>
    <property type="match status" value="1"/>
</dbReference>
<dbReference type="InterPro" id="IPR022643">
    <property type="entry name" value="De-COase2_C"/>
</dbReference>
<evidence type="ECO:0000256" key="3">
    <source>
        <dbReference type="ARBA" id="ARBA00022898"/>
    </source>
</evidence>
<evidence type="ECO:0000256" key="7">
    <source>
        <dbReference type="ARBA" id="ARBA00049127"/>
    </source>
</evidence>
<feature type="active site" description="Proton donor" evidence="8">
    <location>
        <position position="346"/>
    </location>
</feature>
<dbReference type="Proteomes" id="UP000600865">
    <property type="component" value="Unassembled WGS sequence"/>
</dbReference>
<dbReference type="InterPro" id="IPR029066">
    <property type="entry name" value="PLP-binding_barrel"/>
</dbReference>
<dbReference type="PRINTS" id="PR01179">
    <property type="entry name" value="ODADCRBXLASE"/>
</dbReference>
<keyword evidence="3 8" id="KW-0663">Pyridoxal phosphate</keyword>
<feature type="domain" description="Orn/DAP/Arg decarboxylase 2 C-terminal" evidence="10">
    <location>
        <begin position="286"/>
        <end position="371"/>
    </location>
</feature>
<dbReference type="GO" id="GO:0005737">
    <property type="term" value="C:cytoplasm"/>
    <property type="evidence" value="ECO:0007669"/>
    <property type="project" value="TreeGrafter"/>
</dbReference>
<dbReference type="EMBL" id="BMYV01000001">
    <property type="protein sequence ID" value="GGX62041.1"/>
    <property type="molecule type" value="Genomic_DNA"/>
</dbReference>
<evidence type="ECO:0000256" key="9">
    <source>
        <dbReference type="RuleBase" id="RU003737"/>
    </source>
</evidence>
<evidence type="ECO:0000256" key="1">
    <source>
        <dbReference type="ARBA" id="ARBA00001933"/>
    </source>
</evidence>
<dbReference type="PRINTS" id="PR01182">
    <property type="entry name" value="ORNDCRBXLASE"/>
</dbReference>